<dbReference type="PROSITE" id="PS00028">
    <property type="entry name" value="ZINC_FINGER_C2H2_1"/>
    <property type="match status" value="2"/>
</dbReference>
<dbReference type="InterPro" id="IPR026521">
    <property type="entry name" value="THAP2"/>
</dbReference>
<feature type="compositionally biased region" description="Basic and acidic residues" evidence="8">
    <location>
        <begin position="403"/>
        <end position="417"/>
    </location>
</feature>
<feature type="domain" description="THAP-type" evidence="10">
    <location>
        <begin position="1"/>
        <end position="82"/>
    </location>
</feature>
<evidence type="ECO:0000256" key="3">
    <source>
        <dbReference type="ARBA" id="ARBA00022833"/>
    </source>
</evidence>
<feature type="coiled-coil region" evidence="7">
    <location>
        <begin position="129"/>
        <end position="167"/>
    </location>
</feature>
<gene>
    <name evidence="12" type="primary">Nfu_g_1_010123</name>
    <name evidence="11" type="ORF">G4P62_017178</name>
</gene>
<keyword evidence="7" id="KW-0175">Coiled coil</keyword>
<reference evidence="12" key="2">
    <citation type="submission" date="2016-06" db="EMBL/GenBank/DDBJ databases">
        <title>The genome of a short-lived fish provides insights into sex chromosome evolution and the genetic control of aging.</title>
        <authorList>
            <person name="Reichwald K."/>
            <person name="Felder M."/>
            <person name="Petzold A."/>
            <person name="Koch P."/>
            <person name="Groth M."/>
            <person name="Platzer M."/>
        </authorList>
    </citation>
    <scope>NUCLEOTIDE SEQUENCE</scope>
    <source>
        <tissue evidence="12">Brain</tissue>
    </source>
</reference>
<evidence type="ECO:0000256" key="1">
    <source>
        <dbReference type="ARBA" id="ARBA00022723"/>
    </source>
</evidence>
<reference evidence="12" key="1">
    <citation type="submission" date="2016-05" db="EMBL/GenBank/DDBJ databases">
        <authorList>
            <person name="Lavstsen T."/>
            <person name="Jespersen J.S."/>
        </authorList>
    </citation>
    <scope>NUCLEOTIDE SEQUENCE</scope>
    <source>
        <tissue evidence="12">Brain</tissue>
    </source>
</reference>
<accession>A0A1A8ANF9</accession>
<feature type="compositionally biased region" description="Acidic residues" evidence="8">
    <location>
        <begin position="249"/>
        <end position="258"/>
    </location>
</feature>
<dbReference type="Gene3D" id="3.30.160.60">
    <property type="entry name" value="Classic Zinc Finger"/>
    <property type="match status" value="1"/>
</dbReference>
<feature type="region of interest" description="Disordered" evidence="8">
    <location>
        <begin position="364"/>
        <end position="447"/>
    </location>
</feature>
<dbReference type="Proteomes" id="UP000822369">
    <property type="component" value="Chromosome 12"/>
</dbReference>
<keyword evidence="4 6" id="KW-0238">DNA-binding</keyword>
<dbReference type="SMART" id="SM00355">
    <property type="entry name" value="ZnF_C2H2"/>
    <property type="match status" value="2"/>
</dbReference>
<dbReference type="SUPFAM" id="SSF57716">
    <property type="entry name" value="Glucocorticoid receptor-like (DNA-binding domain)"/>
    <property type="match status" value="1"/>
</dbReference>
<evidence type="ECO:0000256" key="6">
    <source>
        <dbReference type="PROSITE-ProRule" id="PRU00309"/>
    </source>
</evidence>
<organism evidence="12">
    <name type="scientific">Nothobranchius furzeri</name>
    <name type="common">Turquoise killifish</name>
    <dbReference type="NCBI Taxonomy" id="105023"/>
    <lineage>
        <taxon>Eukaryota</taxon>
        <taxon>Metazoa</taxon>
        <taxon>Chordata</taxon>
        <taxon>Craniata</taxon>
        <taxon>Vertebrata</taxon>
        <taxon>Euteleostomi</taxon>
        <taxon>Actinopterygii</taxon>
        <taxon>Neopterygii</taxon>
        <taxon>Teleostei</taxon>
        <taxon>Neoteleostei</taxon>
        <taxon>Acanthomorphata</taxon>
        <taxon>Ovalentaria</taxon>
        <taxon>Atherinomorphae</taxon>
        <taxon>Cyprinodontiformes</taxon>
        <taxon>Nothobranchiidae</taxon>
        <taxon>Nothobranchius</taxon>
    </lineage>
</organism>
<feature type="domain" description="C2H2-type" evidence="9">
    <location>
        <begin position="328"/>
        <end position="355"/>
    </location>
</feature>
<proteinExistence type="predicted"/>
<dbReference type="PROSITE" id="PS50950">
    <property type="entry name" value="ZF_THAP"/>
    <property type="match status" value="1"/>
</dbReference>
<keyword evidence="3" id="KW-0862">Zinc</keyword>
<dbReference type="SUPFAM" id="SSF57667">
    <property type="entry name" value="beta-beta-alpha zinc fingers"/>
    <property type="match status" value="1"/>
</dbReference>
<dbReference type="Pfam" id="PF05485">
    <property type="entry name" value="THAP"/>
    <property type="match status" value="1"/>
</dbReference>
<evidence type="ECO:0000256" key="5">
    <source>
        <dbReference type="PROSITE-ProRule" id="PRU00042"/>
    </source>
</evidence>
<dbReference type="InterPro" id="IPR038441">
    <property type="entry name" value="THAP_Znf_sf"/>
</dbReference>
<dbReference type="GO" id="GO:0008270">
    <property type="term" value="F:zinc ion binding"/>
    <property type="evidence" value="ECO:0007669"/>
    <property type="project" value="UniProtKB-KW"/>
</dbReference>
<dbReference type="InterPro" id="IPR013087">
    <property type="entry name" value="Znf_C2H2_type"/>
</dbReference>
<dbReference type="Gene3D" id="6.20.210.20">
    <property type="entry name" value="THAP domain"/>
    <property type="match status" value="1"/>
</dbReference>
<feature type="domain" description="C2H2-type" evidence="9">
    <location>
        <begin position="300"/>
        <end position="327"/>
    </location>
</feature>
<dbReference type="GO" id="GO:0003677">
    <property type="term" value="F:DNA binding"/>
    <property type="evidence" value="ECO:0007669"/>
    <property type="project" value="UniProtKB-UniRule"/>
</dbReference>
<keyword evidence="1" id="KW-0479">Metal-binding</keyword>
<dbReference type="PANTHER" id="PTHR47696:SF2">
    <property type="entry name" value="PROVISIONAL ORTHOLOG OF THAP DOMAIN CONTAINING 1"/>
    <property type="match status" value="1"/>
</dbReference>
<feature type="region of interest" description="Disordered" evidence="8">
    <location>
        <begin position="248"/>
        <end position="283"/>
    </location>
</feature>
<keyword evidence="2 5" id="KW-0863">Zinc-finger</keyword>
<dbReference type="SMART" id="SM00980">
    <property type="entry name" value="THAP"/>
    <property type="match status" value="1"/>
</dbReference>
<sequence length="447" mass="51492">MPEFCAAYSCSNRRTVESKARGITFHKFPRKDMRKKWERALRRKDFTATNTTVLCSEHFKPEDFDRTGQIVRLRDGVIPSIFSFPVKPQKTGKHKMSIFLRAEESLPEAFEEDHCYALPPSPSILKARFHEALARVEGLEQEKKNAMAREKRARIALQRLLADLREKKLISDEFKERLEYYEDVFTQQMPFGKELMSDTHQNLIQGVVLEPSVTEEKPQDEQLQDLHDVEIIEFTYNSKHATAPRDDFQLPEEQEPDPGQDVAQVLSSDTEDSEDYSKDYAEVRPPRENSEWFCRPKEGFSCQACSRTFKHRRVLFRHATVHIRDAEQVCGLCGERFGADGGLKLHLLTHTRKRKKLDPALCGEQLGADGGSKPHRQTHTRKAKKRGLAKTQSRKKGVPSPSEHNKNKKIEKADDSSKPLAKRPRGRPRKNKQDQDNSGGTKKMKRD</sequence>
<reference evidence="11" key="3">
    <citation type="submission" date="2020-03" db="EMBL/GenBank/DDBJ databases">
        <title>Intra-Species Differences in Population Size shape Life History and Genome Evolution.</title>
        <authorList>
            <person name="Willemsen D."/>
            <person name="Cui R."/>
            <person name="Valenzano D.R."/>
        </authorList>
    </citation>
    <scope>NUCLEOTIDE SEQUENCE</scope>
    <source>
        <strain evidence="11">GRZ</strain>
        <tissue evidence="11">Whole</tissue>
    </source>
</reference>
<name>A0A1A8ANF9_NOTFU</name>
<evidence type="ECO:0000256" key="2">
    <source>
        <dbReference type="ARBA" id="ARBA00022771"/>
    </source>
</evidence>
<feature type="compositionally biased region" description="Basic residues" evidence="8">
    <location>
        <begin position="420"/>
        <end position="430"/>
    </location>
</feature>
<dbReference type="PROSITE" id="PS50157">
    <property type="entry name" value="ZINC_FINGER_C2H2_2"/>
    <property type="match status" value="2"/>
</dbReference>
<dbReference type="SMART" id="SM00692">
    <property type="entry name" value="DM3"/>
    <property type="match status" value="1"/>
</dbReference>
<dbReference type="InterPro" id="IPR036236">
    <property type="entry name" value="Znf_C2H2_sf"/>
</dbReference>
<evidence type="ECO:0000259" key="10">
    <source>
        <dbReference type="PROSITE" id="PS50950"/>
    </source>
</evidence>
<protein>
    <submittedName>
        <fullName evidence="11">Transcript variant X4</fullName>
    </submittedName>
</protein>
<dbReference type="EMBL" id="JAAVVJ010000012">
    <property type="protein sequence ID" value="KAF7210816.1"/>
    <property type="molecule type" value="Genomic_DNA"/>
</dbReference>
<evidence type="ECO:0000256" key="4">
    <source>
        <dbReference type="ARBA" id="ARBA00023125"/>
    </source>
</evidence>
<dbReference type="EMBL" id="HADY01018069">
    <property type="protein sequence ID" value="SBP56554.1"/>
    <property type="molecule type" value="Transcribed_RNA"/>
</dbReference>
<dbReference type="PANTHER" id="PTHR47696">
    <property type="entry name" value="THAP DOMAIN-CONTAINING PROTEIN 2"/>
    <property type="match status" value="1"/>
</dbReference>
<evidence type="ECO:0000259" key="9">
    <source>
        <dbReference type="PROSITE" id="PS50157"/>
    </source>
</evidence>
<dbReference type="AlphaFoldDB" id="A0A1A8ANF9"/>
<feature type="compositionally biased region" description="Basic residues" evidence="8">
    <location>
        <begin position="373"/>
        <end position="397"/>
    </location>
</feature>
<dbReference type="InterPro" id="IPR006612">
    <property type="entry name" value="THAP_Znf"/>
</dbReference>
<evidence type="ECO:0000313" key="11">
    <source>
        <dbReference type="EMBL" id="KAF7210816.1"/>
    </source>
</evidence>
<evidence type="ECO:0000256" key="8">
    <source>
        <dbReference type="SAM" id="MobiDB-lite"/>
    </source>
</evidence>
<evidence type="ECO:0000256" key="7">
    <source>
        <dbReference type="SAM" id="Coils"/>
    </source>
</evidence>
<evidence type="ECO:0000313" key="12">
    <source>
        <dbReference type="EMBL" id="SBP56554.1"/>
    </source>
</evidence>